<evidence type="ECO:0000256" key="1">
    <source>
        <dbReference type="SAM" id="MobiDB-lite"/>
    </source>
</evidence>
<dbReference type="SUPFAM" id="SSF53448">
    <property type="entry name" value="Nucleotide-diphospho-sugar transferases"/>
    <property type="match status" value="1"/>
</dbReference>
<dbReference type="PANTHER" id="PTHR43685">
    <property type="entry name" value="GLYCOSYLTRANSFERASE"/>
    <property type="match status" value="1"/>
</dbReference>
<dbReference type="CDD" id="cd00761">
    <property type="entry name" value="Glyco_tranf_GTA_type"/>
    <property type="match status" value="1"/>
</dbReference>
<feature type="region of interest" description="Disordered" evidence="1">
    <location>
        <begin position="485"/>
        <end position="504"/>
    </location>
</feature>
<dbReference type="PANTHER" id="PTHR43685:SF11">
    <property type="entry name" value="GLYCOSYLTRANSFERASE TAGX-RELATED"/>
    <property type="match status" value="1"/>
</dbReference>
<sequence length="504" mass="54169">MHPRPLRAGTRPEPGAPAPTVSVVIAAYNRAHLLRIAVRSVLAQSFEDFEVLVVGDACTDDSEQAVTDLGDARVRFVNLAINIGDQSGPNNVGIAQARGLYVAFLNQDDLWLPDHLEVCLAWIEATGADLVHALAARISVGTATDDPTSWTAGMAPGQARFDPARDFAACSTWLVRAAVFERIGPFRTALECVIEPTQDLLFRAWRAGLVHRQVPNFSVVIIPSGERAGSYLNRDASEHEAVLAVLSRPGGRMEVLSRIPSLPTTRPRRLADAAVAALLRPLGLLGIPPRMLRLGFARRFRRGAIVQGLQAIRGLDPIWHGRDVLTALRLREAARLPTYALGTTVRFGIEGDGGRYRERGWCSPESGGVWTGDETAALLFALPEAAEPGDLRLDLQVAPFTPPGHARQRLRLLIDGTVVFEGSLAGGETLPPIPVPAAARRSGRLLRLTLHLPDARSPRSLGLSDDVRRLGLYLIGATLSVADGAEPAPAPIPDSALRQERGGG</sequence>
<dbReference type="InterPro" id="IPR029044">
    <property type="entry name" value="Nucleotide-diphossugar_trans"/>
</dbReference>
<protein>
    <submittedName>
        <fullName evidence="3">Glycosyltransferase involved in cell wall biosynthesis</fullName>
    </submittedName>
</protein>
<keyword evidence="4" id="KW-1185">Reference proteome</keyword>
<dbReference type="Proteomes" id="UP000583454">
    <property type="component" value="Unassembled WGS sequence"/>
</dbReference>
<dbReference type="RefSeq" id="WP_183568536.1">
    <property type="nucleotide sequence ID" value="NZ_JACHOP010000006.1"/>
</dbReference>
<comment type="caution">
    <text evidence="3">The sequence shown here is derived from an EMBL/GenBank/DDBJ whole genome shotgun (WGS) entry which is preliminary data.</text>
</comment>
<dbReference type="EMBL" id="JACHOP010000006">
    <property type="protein sequence ID" value="MBB5757246.1"/>
    <property type="molecule type" value="Genomic_DNA"/>
</dbReference>
<proteinExistence type="predicted"/>
<evidence type="ECO:0000259" key="2">
    <source>
        <dbReference type="Pfam" id="PF00535"/>
    </source>
</evidence>
<gene>
    <name evidence="3" type="ORF">HNR00_001957</name>
</gene>
<dbReference type="GO" id="GO:0016740">
    <property type="term" value="F:transferase activity"/>
    <property type="evidence" value="ECO:0007669"/>
    <property type="project" value="UniProtKB-KW"/>
</dbReference>
<accession>A0A840ZI41</accession>
<name>A0A840ZI41_9HYPH</name>
<dbReference type="Gene3D" id="3.90.550.10">
    <property type="entry name" value="Spore Coat Polysaccharide Biosynthesis Protein SpsA, Chain A"/>
    <property type="match status" value="1"/>
</dbReference>
<keyword evidence="3" id="KW-0808">Transferase</keyword>
<reference evidence="3 4" key="1">
    <citation type="submission" date="2020-08" db="EMBL/GenBank/DDBJ databases">
        <title>Genomic Encyclopedia of Type Strains, Phase IV (KMG-IV): sequencing the most valuable type-strain genomes for metagenomic binning, comparative biology and taxonomic classification.</title>
        <authorList>
            <person name="Goeker M."/>
        </authorList>
    </citation>
    <scope>NUCLEOTIDE SEQUENCE [LARGE SCALE GENOMIC DNA]</scope>
    <source>
        <strain evidence="3 4">DSM 2163</strain>
    </source>
</reference>
<evidence type="ECO:0000313" key="4">
    <source>
        <dbReference type="Proteomes" id="UP000583454"/>
    </source>
</evidence>
<dbReference type="AlphaFoldDB" id="A0A840ZI41"/>
<evidence type="ECO:0000313" key="3">
    <source>
        <dbReference type="EMBL" id="MBB5757246.1"/>
    </source>
</evidence>
<dbReference type="InterPro" id="IPR050834">
    <property type="entry name" value="Glycosyltransf_2"/>
</dbReference>
<dbReference type="Pfam" id="PF00535">
    <property type="entry name" value="Glycos_transf_2"/>
    <property type="match status" value="1"/>
</dbReference>
<feature type="domain" description="Glycosyltransferase 2-like" evidence="2">
    <location>
        <begin position="22"/>
        <end position="183"/>
    </location>
</feature>
<dbReference type="InterPro" id="IPR001173">
    <property type="entry name" value="Glyco_trans_2-like"/>
</dbReference>
<organism evidence="3 4">
    <name type="scientific">Methylorubrum rhodinum</name>
    <dbReference type="NCBI Taxonomy" id="29428"/>
    <lineage>
        <taxon>Bacteria</taxon>
        <taxon>Pseudomonadati</taxon>
        <taxon>Pseudomonadota</taxon>
        <taxon>Alphaproteobacteria</taxon>
        <taxon>Hyphomicrobiales</taxon>
        <taxon>Methylobacteriaceae</taxon>
        <taxon>Methylorubrum</taxon>
    </lineage>
</organism>